<name>A0A2P6NZP7_9EUKA</name>
<sequence>MRLKGSNTSIDILDGEIIIGRSSETLIRWEMEELECILKSTEIEEQDGSKSILRLDGSHSCDMHPSDTICLLQEEHPYVLEGSNTDEYKENKEHIQNTRKRKLPTMKREFYTKEEGYIGMSQFSPAEEAHQQTRKMVAKEEQPSQEEMTTLEKYRRALKEKSSVWVDDDTQLLVYRSPKKAKTKEVNREKTPKKKTKTDFTLKDYPFHQNAKFYDYKDMLRQIPWLTMSELKSTLKIMNAETEGSIVQLRTRLTSIASLK</sequence>
<reference evidence="1 2" key="1">
    <citation type="journal article" date="2018" name="Genome Biol. Evol.">
        <title>Multiple Roots of Fruiting Body Formation in Amoebozoa.</title>
        <authorList>
            <person name="Hillmann F."/>
            <person name="Forbes G."/>
            <person name="Novohradska S."/>
            <person name="Ferling I."/>
            <person name="Riege K."/>
            <person name="Groth M."/>
            <person name="Westermann M."/>
            <person name="Marz M."/>
            <person name="Spaller T."/>
            <person name="Winckler T."/>
            <person name="Schaap P."/>
            <person name="Glockner G."/>
        </authorList>
    </citation>
    <scope>NUCLEOTIDE SEQUENCE [LARGE SCALE GENOMIC DNA]</scope>
    <source>
        <strain evidence="1 2">Jena</strain>
    </source>
</reference>
<accession>A0A2P6NZP7</accession>
<organism evidence="1 2">
    <name type="scientific">Planoprotostelium fungivorum</name>
    <dbReference type="NCBI Taxonomy" id="1890364"/>
    <lineage>
        <taxon>Eukaryota</taxon>
        <taxon>Amoebozoa</taxon>
        <taxon>Evosea</taxon>
        <taxon>Variosea</taxon>
        <taxon>Cavosteliida</taxon>
        <taxon>Cavosteliaceae</taxon>
        <taxon>Planoprotostelium</taxon>
    </lineage>
</organism>
<dbReference type="InParanoid" id="A0A2P6NZP7"/>
<comment type="caution">
    <text evidence="1">The sequence shown here is derived from an EMBL/GenBank/DDBJ whole genome shotgun (WGS) entry which is preliminary data.</text>
</comment>
<evidence type="ECO:0000313" key="2">
    <source>
        <dbReference type="Proteomes" id="UP000241769"/>
    </source>
</evidence>
<dbReference type="EMBL" id="MDYQ01000003">
    <property type="protein sequence ID" value="PRP89431.1"/>
    <property type="molecule type" value="Genomic_DNA"/>
</dbReference>
<dbReference type="Proteomes" id="UP000241769">
    <property type="component" value="Unassembled WGS sequence"/>
</dbReference>
<dbReference type="AlphaFoldDB" id="A0A2P6NZP7"/>
<keyword evidence="2" id="KW-1185">Reference proteome</keyword>
<gene>
    <name evidence="1" type="ORF">PROFUN_01294</name>
</gene>
<protein>
    <submittedName>
        <fullName evidence="1">Uncharacterized protein</fullName>
    </submittedName>
</protein>
<evidence type="ECO:0000313" key="1">
    <source>
        <dbReference type="EMBL" id="PRP89431.1"/>
    </source>
</evidence>
<proteinExistence type="predicted"/>